<evidence type="ECO:0000313" key="11">
    <source>
        <dbReference type="Proteomes" id="UP000652761"/>
    </source>
</evidence>
<dbReference type="OrthoDB" id="2016852at2759"/>
<keyword evidence="5 7" id="KW-0648">Protein biosynthesis</keyword>
<gene>
    <name evidence="10" type="ORF">Taro_039312</name>
</gene>
<dbReference type="InterPro" id="IPR009008">
    <property type="entry name" value="Val/Leu/Ile-tRNA-synth_edit"/>
</dbReference>
<dbReference type="GO" id="GO:0005524">
    <property type="term" value="F:ATP binding"/>
    <property type="evidence" value="ECO:0007669"/>
    <property type="project" value="UniProtKB-KW"/>
</dbReference>
<evidence type="ECO:0000256" key="3">
    <source>
        <dbReference type="ARBA" id="ARBA00022741"/>
    </source>
</evidence>
<feature type="region of interest" description="Disordered" evidence="8">
    <location>
        <begin position="72"/>
        <end position="128"/>
    </location>
</feature>
<dbReference type="PANTHER" id="PTHR45794:SF1">
    <property type="entry name" value="LEUCINE--TRNA LIGASE, CYTOPLASMIC"/>
    <property type="match status" value="1"/>
</dbReference>
<evidence type="ECO:0000256" key="6">
    <source>
        <dbReference type="ARBA" id="ARBA00023146"/>
    </source>
</evidence>
<keyword evidence="11" id="KW-1185">Reference proteome</keyword>
<comment type="caution">
    <text evidence="10">The sequence shown here is derived from an EMBL/GenBank/DDBJ whole genome shotgun (WGS) entry which is preliminary data.</text>
</comment>
<keyword evidence="4 7" id="KW-0067">ATP-binding</keyword>
<dbReference type="GO" id="GO:0004823">
    <property type="term" value="F:leucine-tRNA ligase activity"/>
    <property type="evidence" value="ECO:0007669"/>
    <property type="project" value="InterPro"/>
</dbReference>
<feature type="region of interest" description="Disordered" evidence="8">
    <location>
        <begin position="1"/>
        <end position="27"/>
    </location>
</feature>
<evidence type="ECO:0000256" key="4">
    <source>
        <dbReference type="ARBA" id="ARBA00022840"/>
    </source>
</evidence>
<comment type="similarity">
    <text evidence="1 7">Belongs to the class-I aminoacyl-tRNA synthetase family.</text>
</comment>
<dbReference type="Proteomes" id="UP000652761">
    <property type="component" value="Unassembled WGS sequence"/>
</dbReference>
<evidence type="ECO:0000256" key="5">
    <source>
        <dbReference type="ARBA" id="ARBA00022917"/>
    </source>
</evidence>
<dbReference type="GO" id="GO:0002161">
    <property type="term" value="F:aminoacyl-tRNA deacylase activity"/>
    <property type="evidence" value="ECO:0007669"/>
    <property type="project" value="InterPro"/>
</dbReference>
<evidence type="ECO:0000313" key="10">
    <source>
        <dbReference type="EMBL" id="MQM06492.1"/>
    </source>
</evidence>
<dbReference type="AlphaFoldDB" id="A0A843W907"/>
<evidence type="ECO:0000256" key="8">
    <source>
        <dbReference type="SAM" id="MobiDB-lite"/>
    </source>
</evidence>
<dbReference type="SUPFAM" id="SSF52374">
    <property type="entry name" value="Nucleotidylyl transferase"/>
    <property type="match status" value="1"/>
</dbReference>
<evidence type="ECO:0000256" key="2">
    <source>
        <dbReference type="ARBA" id="ARBA00022598"/>
    </source>
</evidence>
<sequence length="717" mass="79146">DKHVRNIQKPAALDEKPLPSRRPGAVVSHPWRRQLFLRRALAPAPARGASPPAVSWLDARSVVFSAVSVDSARGDHGAGDKGGASCGGGRWEELREEGPASEHRAQGAAAVGGGRGLPADSRPEAPAPDEKFFGNFPYPYMNGFLHLGHAFSLSKLEFAAAFHRLCGSNVLLPFAFHCTGMPIKATADKLAREIRQLGNPPVFPSAKVETDGGAEEEIEEQKKPDDAGADGQTAPDKFKSKRSKAAAKSGGDKFQWEMVRSFGLSDPEISNFQNPCHWLTHFPPLAREDLKAFGLGCDWRRSFITTDMNPFYDSFVRWQMRKLKEMGKIVRYTIFSPLDGQPCADHDRASGEGVQPQDYVLMKMEVLPPFTSKMKALEGKRVFLAAATLRPETMYGQTNCWVLPDGKYGAFEINDTEVFILTERAALNLAYQKLSRVPEKPACLVELSGHDLIGLALSSPLVPSDSPDDYMALHDLKAKPALRSKYEWVLPFDVIPIINIPEFGDKAAEKVCVDLKIRSQNDKDKLAEAKRLTYLKGFTEGTMLVGEFNGRKVQEAKPLIKSALLEMGQAVMYSEPEKRVMSRSGTRIPWDEQFLVESLSDSTLYMAFYTVAHILQNGDMYGSDSSSIKPEQMTDEVWDYVFRGGWPRGFRCNGHIMLSSEKMSKSTGNFKTLKQSIEEFSADATRFSLADAGDGMDDANFVTDTANAAIFESGSSL</sequence>
<dbReference type="Pfam" id="PF09334">
    <property type="entry name" value="tRNA-synt_1g"/>
    <property type="match status" value="1"/>
</dbReference>
<protein>
    <recommendedName>
        <fullName evidence="9">Methionyl/Leucyl tRNA synthetase domain-containing protein</fullName>
    </recommendedName>
</protein>
<name>A0A843W907_COLES</name>
<feature type="compositionally biased region" description="Gly residues" evidence="8">
    <location>
        <begin position="80"/>
        <end position="89"/>
    </location>
</feature>
<keyword evidence="2 7" id="KW-0436">Ligase</keyword>
<evidence type="ECO:0000256" key="7">
    <source>
        <dbReference type="RuleBase" id="RU363039"/>
    </source>
</evidence>
<proteinExistence type="inferred from homology"/>
<dbReference type="Gene3D" id="3.90.740.10">
    <property type="entry name" value="Valyl/Leucyl/Isoleucyl-tRNA synthetase, editing domain"/>
    <property type="match status" value="2"/>
</dbReference>
<evidence type="ECO:0000259" key="9">
    <source>
        <dbReference type="Pfam" id="PF09334"/>
    </source>
</evidence>
<keyword evidence="6 7" id="KW-0030">Aminoacyl-tRNA synthetase</keyword>
<dbReference type="Gene3D" id="3.40.50.620">
    <property type="entry name" value="HUPs"/>
    <property type="match status" value="3"/>
</dbReference>
<dbReference type="SUPFAM" id="SSF50677">
    <property type="entry name" value="ValRS/IleRS/LeuRS editing domain"/>
    <property type="match status" value="1"/>
</dbReference>
<feature type="non-terminal residue" evidence="10">
    <location>
        <position position="1"/>
    </location>
</feature>
<dbReference type="InterPro" id="IPR014729">
    <property type="entry name" value="Rossmann-like_a/b/a_fold"/>
</dbReference>
<dbReference type="InterPro" id="IPR004493">
    <property type="entry name" value="Leu-tRNA-synth_Ia_arc/euk"/>
</dbReference>
<feature type="region of interest" description="Disordered" evidence="8">
    <location>
        <begin position="201"/>
        <end position="246"/>
    </location>
</feature>
<dbReference type="GO" id="GO:0006429">
    <property type="term" value="P:leucyl-tRNA aminoacylation"/>
    <property type="evidence" value="ECO:0007669"/>
    <property type="project" value="InterPro"/>
</dbReference>
<keyword evidence="3 7" id="KW-0547">Nucleotide-binding</keyword>
<accession>A0A843W907</accession>
<reference evidence="10" key="1">
    <citation type="submission" date="2017-07" db="EMBL/GenBank/DDBJ databases">
        <title>Taro Niue Genome Assembly and Annotation.</title>
        <authorList>
            <person name="Atibalentja N."/>
            <person name="Keating K."/>
            <person name="Fields C.J."/>
        </authorList>
    </citation>
    <scope>NUCLEOTIDE SEQUENCE</scope>
    <source>
        <strain evidence="10">Niue_2</strain>
        <tissue evidence="10">Leaf</tissue>
    </source>
</reference>
<evidence type="ECO:0000256" key="1">
    <source>
        <dbReference type="ARBA" id="ARBA00005594"/>
    </source>
</evidence>
<feature type="compositionally biased region" description="Basic and acidic residues" evidence="8">
    <location>
        <begin position="90"/>
        <end position="105"/>
    </location>
</feature>
<dbReference type="EMBL" id="NMUH01003639">
    <property type="protein sequence ID" value="MQM06492.1"/>
    <property type="molecule type" value="Genomic_DNA"/>
</dbReference>
<dbReference type="InterPro" id="IPR015413">
    <property type="entry name" value="Methionyl/Leucyl_tRNA_Synth"/>
</dbReference>
<feature type="domain" description="Methionyl/Leucyl tRNA synthetase" evidence="9">
    <location>
        <begin position="651"/>
        <end position="706"/>
    </location>
</feature>
<dbReference type="PANTHER" id="PTHR45794">
    <property type="entry name" value="LEUCYL-TRNA SYNTHETASE"/>
    <property type="match status" value="1"/>
</dbReference>
<organism evidence="10 11">
    <name type="scientific">Colocasia esculenta</name>
    <name type="common">Wild taro</name>
    <name type="synonym">Arum esculentum</name>
    <dbReference type="NCBI Taxonomy" id="4460"/>
    <lineage>
        <taxon>Eukaryota</taxon>
        <taxon>Viridiplantae</taxon>
        <taxon>Streptophyta</taxon>
        <taxon>Embryophyta</taxon>
        <taxon>Tracheophyta</taxon>
        <taxon>Spermatophyta</taxon>
        <taxon>Magnoliopsida</taxon>
        <taxon>Liliopsida</taxon>
        <taxon>Araceae</taxon>
        <taxon>Aroideae</taxon>
        <taxon>Colocasieae</taxon>
        <taxon>Colocasia</taxon>
    </lineage>
</organism>